<proteinExistence type="predicted"/>
<dbReference type="RefSeq" id="WP_302244547.1">
    <property type="nucleotide sequence ID" value="NZ_JAULJQ010000007.1"/>
</dbReference>
<feature type="domain" description="M23ase beta-sheet core" evidence="1">
    <location>
        <begin position="165"/>
        <end position="259"/>
    </location>
</feature>
<dbReference type="CDD" id="cd12797">
    <property type="entry name" value="M23_peptidase"/>
    <property type="match status" value="1"/>
</dbReference>
<dbReference type="InterPro" id="IPR016047">
    <property type="entry name" value="M23ase_b-sheet_dom"/>
</dbReference>
<keyword evidence="3" id="KW-1185">Reference proteome</keyword>
<keyword evidence="2" id="KW-0378">Hydrolase</keyword>
<dbReference type="EMBL" id="JAULJQ010000007">
    <property type="protein sequence ID" value="MDO2409755.1"/>
    <property type="molecule type" value="Genomic_DNA"/>
</dbReference>
<dbReference type="InterPro" id="IPR011055">
    <property type="entry name" value="Dup_hybrid_motif"/>
</dbReference>
<gene>
    <name evidence="2" type="ORF">Q2362_06545</name>
</gene>
<evidence type="ECO:0000259" key="1">
    <source>
        <dbReference type="Pfam" id="PF01551"/>
    </source>
</evidence>
<protein>
    <submittedName>
        <fullName evidence="2">M23 family metallopeptidase</fullName>
        <ecNumber evidence="2">3.4.-.-</ecNumber>
    </submittedName>
</protein>
<dbReference type="EC" id="3.4.-.-" evidence="2"/>
<evidence type="ECO:0000313" key="2">
    <source>
        <dbReference type="EMBL" id="MDO2409755.1"/>
    </source>
</evidence>
<evidence type="ECO:0000313" key="3">
    <source>
        <dbReference type="Proteomes" id="UP001171111"/>
    </source>
</evidence>
<dbReference type="Proteomes" id="UP001171111">
    <property type="component" value="Unassembled WGS sequence"/>
</dbReference>
<dbReference type="PANTHER" id="PTHR21666:SF285">
    <property type="entry name" value="M23 FAMILY METALLOPEPTIDASE"/>
    <property type="match status" value="1"/>
</dbReference>
<sequence length="271" mass="29824">MKKLFLVFFTCFSLLFGKELSFAQIGNGEAFVLISPNQKAKKLVIAGKERSWINHPSKAGYKFAIISAKYASSGEIIVNNGDKKLVFSIKALPYKKEQITVNQSRVTPPKSVQKRIKKERDEANKIYATFTPELFISKPFKVPLNSKITSPYGGARMFNGSLKSFHSGTDFRAAVGVQIPASNDGIVRIAKDRYYAGGSVVIDHGSGIYTQYYHLSRVDVKVGDRVSQGQIVGLSGATGRVSGPHLHFGVFAGGTQVNPMSFIKEFNEKLF</sequence>
<organism evidence="2 3">
    <name type="scientific">Campylobacter magnus</name>
    <dbReference type="NCBI Taxonomy" id="3026462"/>
    <lineage>
        <taxon>Bacteria</taxon>
        <taxon>Pseudomonadati</taxon>
        <taxon>Campylobacterota</taxon>
        <taxon>Epsilonproteobacteria</taxon>
        <taxon>Campylobacterales</taxon>
        <taxon>Campylobacteraceae</taxon>
        <taxon>Campylobacter</taxon>
    </lineage>
</organism>
<comment type="caution">
    <text evidence="2">The sequence shown here is derived from an EMBL/GenBank/DDBJ whole genome shotgun (WGS) entry which is preliminary data.</text>
</comment>
<dbReference type="InterPro" id="IPR050570">
    <property type="entry name" value="Cell_wall_metabolism_enzyme"/>
</dbReference>
<name>A0ABT8T8G8_9BACT</name>
<reference evidence="2 3" key="1">
    <citation type="submission" date="2023-06" db="EMBL/GenBank/DDBJ databases">
        <title>Campylobacter magnum sp. nov., isolated from cecal contents of domestic pigs (Sus scrofa domesticus).</title>
        <authorList>
            <person name="Papic B."/>
            <person name="Gruntar I."/>
        </authorList>
    </citation>
    <scope>NUCLEOTIDE SEQUENCE [LARGE SCALE GENOMIC DNA]</scope>
    <source>
        <strain evidence="3">34484-21</strain>
    </source>
</reference>
<dbReference type="SUPFAM" id="SSF51261">
    <property type="entry name" value="Duplicated hybrid motif"/>
    <property type="match status" value="1"/>
</dbReference>
<accession>A0ABT8T8G8</accession>
<dbReference type="GO" id="GO:0016787">
    <property type="term" value="F:hydrolase activity"/>
    <property type="evidence" value="ECO:0007669"/>
    <property type="project" value="UniProtKB-KW"/>
</dbReference>
<dbReference type="PANTHER" id="PTHR21666">
    <property type="entry name" value="PEPTIDASE-RELATED"/>
    <property type="match status" value="1"/>
</dbReference>
<dbReference type="Pfam" id="PF01551">
    <property type="entry name" value="Peptidase_M23"/>
    <property type="match status" value="1"/>
</dbReference>
<dbReference type="Gene3D" id="2.70.70.10">
    <property type="entry name" value="Glucose Permease (Domain IIA)"/>
    <property type="match status" value="1"/>
</dbReference>